<accession>A0A495K8W3</accession>
<dbReference type="GO" id="GO:0004180">
    <property type="term" value="F:carboxypeptidase activity"/>
    <property type="evidence" value="ECO:0007669"/>
    <property type="project" value="UniProtKB-KW"/>
</dbReference>
<dbReference type="Pfam" id="PF02557">
    <property type="entry name" value="VanY"/>
    <property type="match status" value="1"/>
</dbReference>
<dbReference type="PANTHER" id="PTHR34385">
    <property type="entry name" value="D-ALANYL-D-ALANINE CARBOXYPEPTIDASE"/>
    <property type="match status" value="1"/>
</dbReference>
<proteinExistence type="predicted"/>
<organism evidence="2 3">
    <name type="scientific">Williamsia marianensis</name>
    <dbReference type="NCBI Taxonomy" id="85044"/>
    <lineage>
        <taxon>Bacteria</taxon>
        <taxon>Bacillati</taxon>
        <taxon>Actinomycetota</taxon>
        <taxon>Actinomycetes</taxon>
        <taxon>Mycobacteriales</taxon>
        <taxon>Nocardiaceae</taxon>
        <taxon>Williamsia</taxon>
    </lineage>
</organism>
<gene>
    <name evidence="2" type="ORF">DFJ75_4651</name>
</gene>
<dbReference type="InterPro" id="IPR052179">
    <property type="entry name" value="DD-CPase-like"/>
</dbReference>
<evidence type="ECO:0000313" key="2">
    <source>
        <dbReference type="EMBL" id="RKR97760.1"/>
    </source>
</evidence>
<sequence>MTRTAPALTSATTGHRVLSEDDGVLPPGTSVFDEHLPGVANVHRDLLRAVRRAAVDAAAEGIDLQVNSGWRSPAYQAQLLRDAVLKFGSRAEAARWVATPERSAHVSGDAIDIGPPRAAAWLSTHGARYGLCRIYQNEPWHFELRLDAIENGSPAMYPDPTYDPRLNA</sequence>
<dbReference type="EMBL" id="RBKV01000001">
    <property type="protein sequence ID" value="RKR97760.1"/>
    <property type="molecule type" value="Genomic_DNA"/>
</dbReference>
<dbReference type="CDD" id="cd14846">
    <property type="entry name" value="Peptidase_M15_like"/>
    <property type="match status" value="1"/>
</dbReference>
<keyword evidence="2" id="KW-0121">Carboxypeptidase</keyword>
<reference evidence="2 3" key="1">
    <citation type="submission" date="2018-10" db="EMBL/GenBank/DDBJ databases">
        <title>Sequencing the genomes of 1000 actinobacteria strains.</title>
        <authorList>
            <person name="Klenk H.-P."/>
        </authorList>
    </citation>
    <scope>NUCLEOTIDE SEQUENCE [LARGE SCALE GENOMIC DNA]</scope>
    <source>
        <strain evidence="2 3">DSM 44343</strain>
    </source>
</reference>
<dbReference type="Proteomes" id="UP000274762">
    <property type="component" value="Unassembled WGS sequence"/>
</dbReference>
<name>A0A495K8W3_WILMA</name>
<dbReference type="AlphaFoldDB" id="A0A495K8W3"/>
<dbReference type="Gene3D" id="3.30.1380.10">
    <property type="match status" value="1"/>
</dbReference>
<dbReference type="InterPro" id="IPR003709">
    <property type="entry name" value="VanY-like_core_dom"/>
</dbReference>
<feature type="domain" description="D-alanyl-D-alanine carboxypeptidase-like core" evidence="1">
    <location>
        <begin position="42"/>
        <end position="142"/>
    </location>
</feature>
<dbReference type="InterPro" id="IPR009045">
    <property type="entry name" value="Zn_M74/Hedgehog-like"/>
</dbReference>
<dbReference type="PANTHER" id="PTHR34385:SF1">
    <property type="entry name" value="PEPTIDOGLYCAN L-ALANYL-D-GLUTAMATE ENDOPEPTIDASE CWLK"/>
    <property type="match status" value="1"/>
</dbReference>
<keyword evidence="2" id="KW-0645">Protease</keyword>
<comment type="caution">
    <text evidence="2">The sequence shown here is derived from an EMBL/GenBank/DDBJ whole genome shotgun (WGS) entry which is preliminary data.</text>
</comment>
<evidence type="ECO:0000313" key="3">
    <source>
        <dbReference type="Proteomes" id="UP000274762"/>
    </source>
</evidence>
<protein>
    <submittedName>
        <fullName evidence="2">D-alanyl-D-alanine carboxypeptidase-like protein</fullName>
    </submittedName>
</protein>
<dbReference type="RefSeq" id="WP_062794705.1">
    <property type="nucleotide sequence ID" value="NZ_CBCRXS010000001.1"/>
</dbReference>
<dbReference type="GO" id="GO:0006508">
    <property type="term" value="P:proteolysis"/>
    <property type="evidence" value="ECO:0007669"/>
    <property type="project" value="InterPro"/>
</dbReference>
<dbReference type="OrthoDB" id="3293184at2"/>
<dbReference type="SUPFAM" id="SSF55166">
    <property type="entry name" value="Hedgehog/DD-peptidase"/>
    <property type="match status" value="1"/>
</dbReference>
<evidence type="ECO:0000259" key="1">
    <source>
        <dbReference type="Pfam" id="PF02557"/>
    </source>
</evidence>
<keyword evidence="2" id="KW-0378">Hydrolase</keyword>